<sequence>MLQVVMFKYVVVWYPGLGEKRPCVLATKFSSKSAPEGHWYQGRVHVVRQAEVGFRFHESFG</sequence>
<reference evidence="2 3" key="1">
    <citation type="journal article" date="2008" name="Nature">
        <title>The genome of Laccaria bicolor provides insights into mycorrhizal symbiosis.</title>
        <authorList>
            <person name="Martin F."/>
            <person name="Aerts A."/>
            <person name="Ahren D."/>
            <person name="Brun A."/>
            <person name="Danchin E.G.J."/>
            <person name="Duchaussoy F."/>
            <person name="Gibon J."/>
            <person name="Kohler A."/>
            <person name="Lindquist E."/>
            <person name="Pereda V."/>
            <person name="Salamov A."/>
            <person name="Shapiro H.J."/>
            <person name="Wuyts J."/>
            <person name="Blaudez D."/>
            <person name="Buee M."/>
            <person name="Brokstein P."/>
            <person name="Canbaeck B."/>
            <person name="Cohen D."/>
            <person name="Courty P.E."/>
            <person name="Coutinho P.M."/>
            <person name="Delaruelle C."/>
            <person name="Detter J.C."/>
            <person name="Deveau A."/>
            <person name="DiFazio S."/>
            <person name="Duplessis S."/>
            <person name="Fraissinet-Tachet L."/>
            <person name="Lucic E."/>
            <person name="Frey-Klett P."/>
            <person name="Fourrey C."/>
            <person name="Feussner I."/>
            <person name="Gay G."/>
            <person name="Grimwood J."/>
            <person name="Hoegger P.J."/>
            <person name="Jain P."/>
            <person name="Kilaru S."/>
            <person name="Labbe J."/>
            <person name="Lin Y.C."/>
            <person name="Legue V."/>
            <person name="Le Tacon F."/>
            <person name="Marmeisse R."/>
            <person name="Melayah D."/>
            <person name="Montanini B."/>
            <person name="Muratet M."/>
            <person name="Nehls U."/>
            <person name="Niculita-Hirzel H."/>
            <person name="Oudot-Le Secq M.P."/>
            <person name="Peter M."/>
            <person name="Quesneville H."/>
            <person name="Rajashekar B."/>
            <person name="Reich M."/>
            <person name="Rouhier N."/>
            <person name="Schmutz J."/>
            <person name="Yin T."/>
            <person name="Chalot M."/>
            <person name="Henrissat B."/>
            <person name="Kuees U."/>
            <person name="Lucas S."/>
            <person name="Van de Peer Y."/>
            <person name="Podila G.K."/>
            <person name="Polle A."/>
            <person name="Pukkila P.J."/>
            <person name="Richardson P.M."/>
            <person name="Rouze P."/>
            <person name="Sanders I.R."/>
            <person name="Stajich J.E."/>
            <person name="Tunlid A."/>
            <person name="Tuskan G."/>
            <person name="Grigoriev I.V."/>
        </authorList>
    </citation>
    <scope>NUCLEOTIDE SEQUENCE [LARGE SCALE GENOMIC DNA]</scope>
    <source>
        <strain evidence="3">S238N-H82 / ATCC MYA-4686</strain>
    </source>
</reference>
<evidence type="ECO:0000313" key="2">
    <source>
        <dbReference type="EMBL" id="EDR10759.1"/>
    </source>
</evidence>
<feature type="domain" description="Helicase MOV-10-like beta-barrel" evidence="1">
    <location>
        <begin position="8"/>
        <end position="60"/>
    </location>
</feature>
<gene>
    <name evidence="2" type="ORF">LACBIDRAFT_315498</name>
</gene>
<dbReference type="Pfam" id="PF21634">
    <property type="entry name" value="MOV-10_beta-barrel"/>
    <property type="match status" value="1"/>
</dbReference>
<dbReference type="KEGG" id="lbc:LACBIDRAFT_315498"/>
<organism evidence="3">
    <name type="scientific">Laccaria bicolor (strain S238N-H82 / ATCC MYA-4686)</name>
    <name type="common">Bicoloured deceiver</name>
    <name type="synonym">Laccaria laccata var. bicolor</name>
    <dbReference type="NCBI Taxonomy" id="486041"/>
    <lineage>
        <taxon>Eukaryota</taxon>
        <taxon>Fungi</taxon>
        <taxon>Dikarya</taxon>
        <taxon>Basidiomycota</taxon>
        <taxon>Agaricomycotina</taxon>
        <taxon>Agaricomycetes</taxon>
        <taxon>Agaricomycetidae</taxon>
        <taxon>Agaricales</taxon>
        <taxon>Agaricineae</taxon>
        <taxon>Hydnangiaceae</taxon>
        <taxon>Laccaria</taxon>
    </lineage>
</organism>
<dbReference type="InParanoid" id="B0D2J1"/>
<dbReference type="AlphaFoldDB" id="B0D2J1"/>
<name>B0D2J1_LACBS</name>
<accession>B0D2J1</accession>
<dbReference type="HOGENOM" id="CLU_2923003_0_0_1"/>
<protein>
    <submittedName>
        <fullName evidence="2">Predicted protein</fullName>
    </submittedName>
</protein>
<evidence type="ECO:0000259" key="1">
    <source>
        <dbReference type="Pfam" id="PF21634"/>
    </source>
</evidence>
<keyword evidence="3" id="KW-1185">Reference proteome</keyword>
<evidence type="ECO:0000313" key="3">
    <source>
        <dbReference type="Proteomes" id="UP000001194"/>
    </source>
</evidence>
<dbReference type="EMBL" id="DS547096">
    <property type="protein sequence ID" value="EDR10759.1"/>
    <property type="molecule type" value="Genomic_DNA"/>
</dbReference>
<dbReference type="InterPro" id="IPR049080">
    <property type="entry name" value="MOV-10-like_beta-barrel"/>
</dbReference>
<dbReference type="OrthoDB" id="3054093at2759"/>
<dbReference type="GeneID" id="6073831"/>
<dbReference type="RefSeq" id="XP_001878060.1">
    <property type="nucleotide sequence ID" value="XM_001878025.1"/>
</dbReference>
<dbReference type="Proteomes" id="UP000001194">
    <property type="component" value="Unassembled WGS sequence"/>
</dbReference>
<proteinExistence type="predicted"/>